<reference evidence="2 3" key="1">
    <citation type="submission" date="2016-06" db="EMBL/GenBank/DDBJ databases">
        <title>Evolution of pathogenesis and genome organization in the Tremellales.</title>
        <authorList>
            <person name="Cuomo C."/>
            <person name="Litvintseva A."/>
            <person name="Heitman J."/>
            <person name="Chen Y."/>
            <person name="Sun S."/>
            <person name="Springer D."/>
            <person name="Dromer F."/>
            <person name="Young S."/>
            <person name="Zeng Q."/>
            <person name="Chapman S."/>
            <person name="Gujja S."/>
            <person name="Saif S."/>
            <person name="Birren B."/>
        </authorList>
    </citation>
    <scope>NUCLEOTIDE SEQUENCE [LARGE SCALE GENOMIC DNA]</scope>
    <source>
        <strain evidence="2 3">ATCC 28783</strain>
    </source>
</reference>
<evidence type="ECO:0000313" key="3">
    <source>
        <dbReference type="Proteomes" id="UP000289152"/>
    </source>
</evidence>
<protein>
    <submittedName>
        <fullName evidence="2">Uncharacterized protein</fullName>
    </submittedName>
</protein>
<dbReference type="Proteomes" id="UP000289152">
    <property type="component" value="Unassembled WGS sequence"/>
</dbReference>
<sequence length="146" mass="16438">MTQGAAKAKQAATRGEETPTDSSSSSTSSSSNSRPPQGPRSKKDASTLNLDDQDESKHGVITWEITNGDHTKIYYSEPQEGEAENLAREWRHHYQARLAALDENNPEQVHEFNKVMDRAGGRFYGDEWEFSRQTQRGTLVIQILKE</sequence>
<evidence type="ECO:0000256" key="1">
    <source>
        <dbReference type="SAM" id="MobiDB-lite"/>
    </source>
</evidence>
<proteinExistence type="predicted"/>
<dbReference type="InParanoid" id="A0A4Q1BKC5"/>
<feature type="compositionally biased region" description="Low complexity" evidence="1">
    <location>
        <begin position="22"/>
        <end position="33"/>
    </location>
</feature>
<dbReference type="AlphaFoldDB" id="A0A4Q1BKC5"/>
<dbReference type="VEuPathDB" id="FungiDB:TREMEDRAFT_65748"/>
<dbReference type="EMBL" id="SDIL01000051">
    <property type="protein sequence ID" value="RXK38233.1"/>
    <property type="molecule type" value="Genomic_DNA"/>
</dbReference>
<organism evidence="2 3">
    <name type="scientific">Tremella mesenterica</name>
    <name type="common">Jelly fungus</name>
    <dbReference type="NCBI Taxonomy" id="5217"/>
    <lineage>
        <taxon>Eukaryota</taxon>
        <taxon>Fungi</taxon>
        <taxon>Dikarya</taxon>
        <taxon>Basidiomycota</taxon>
        <taxon>Agaricomycotina</taxon>
        <taxon>Tremellomycetes</taxon>
        <taxon>Tremellales</taxon>
        <taxon>Tremellaceae</taxon>
        <taxon>Tremella</taxon>
    </lineage>
</organism>
<comment type="caution">
    <text evidence="2">The sequence shown here is derived from an EMBL/GenBank/DDBJ whole genome shotgun (WGS) entry which is preliminary data.</text>
</comment>
<keyword evidence="3" id="KW-1185">Reference proteome</keyword>
<evidence type="ECO:0000313" key="2">
    <source>
        <dbReference type="EMBL" id="RXK38233.1"/>
    </source>
</evidence>
<accession>A0A4Q1BKC5</accession>
<name>A0A4Q1BKC5_TREME</name>
<feature type="region of interest" description="Disordered" evidence="1">
    <location>
        <begin position="1"/>
        <end position="58"/>
    </location>
</feature>
<feature type="compositionally biased region" description="Low complexity" evidence="1">
    <location>
        <begin position="1"/>
        <end position="13"/>
    </location>
</feature>
<gene>
    <name evidence="2" type="ORF">M231_04517</name>
</gene>